<evidence type="ECO:0000313" key="4">
    <source>
        <dbReference type="EMBL" id="CAK9878480.1"/>
    </source>
</evidence>
<dbReference type="SUPFAM" id="SSF56784">
    <property type="entry name" value="HAD-like"/>
    <property type="match status" value="1"/>
</dbReference>
<evidence type="ECO:0000313" key="5">
    <source>
        <dbReference type="Proteomes" id="UP001497522"/>
    </source>
</evidence>
<organism evidence="4 5">
    <name type="scientific">Sphagnum jensenii</name>
    <dbReference type="NCBI Taxonomy" id="128206"/>
    <lineage>
        <taxon>Eukaryota</taxon>
        <taxon>Viridiplantae</taxon>
        <taxon>Streptophyta</taxon>
        <taxon>Embryophyta</taxon>
        <taxon>Bryophyta</taxon>
        <taxon>Sphagnophytina</taxon>
        <taxon>Sphagnopsida</taxon>
        <taxon>Sphagnales</taxon>
        <taxon>Sphagnaceae</taxon>
        <taxon>Sphagnum</taxon>
    </lineage>
</organism>
<sequence length="370" mass="40729">MGALLFPATSQQLHSLHKFWSQPISPSPPVFPATQFLIPQKPTHFSSATSRLFCVRSVHRTDPPFSGRLRGTGHLPEFEREFVVMATTTAASPMPGSLETLEETVQIAATLENGSLPSGGRNLEAVFFDLDDTLVLTHAADTVAYKAVRALVQQRIPLMNGDEMLKVFIAKFDVQPWDLTHQVEVTVWRARIWGEALKSQGVEDMELARDMQRCFDEERMLSFQWVPGVEAMVRSLHAQGIKVGIITNGHFSVQRTKLNACKADQLFDMILVGGEEPNQKPHKDIFLKACKLTGSKPENSIMVGDNLKTDIQGAQNAGFLATVWVNVHNLEGPPAGGPVPHHIIPNIGELPGVLEEFGALSENPPKTSTM</sequence>
<dbReference type="Proteomes" id="UP001497522">
    <property type="component" value="Chromosome 6"/>
</dbReference>
<evidence type="ECO:0000256" key="2">
    <source>
        <dbReference type="ARBA" id="ARBA00022801"/>
    </source>
</evidence>
<keyword evidence="3" id="KW-0460">Magnesium</keyword>
<dbReference type="NCBIfam" id="TIGR01662">
    <property type="entry name" value="HAD-SF-IIIA"/>
    <property type="match status" value="1"/>
</dbReference>
<dbReference type="NCBIfam" id="TIGR01549">
    <property type="entry name" value="HAD-SF-IA-v1"/>
    <property type="match status" value="1"/>
</dbReference>
<reference evidence="4" key="1">
    <citation type="submission" date="2024-03" db="EMBL/GenBank/DDBJ databases">
        <authorList>
            <consortium name="ELIXIR-Norway"/>
            <consortium name="Elixir Norway"/>
        </authorList>
    </citation>
    <scope>NUCLEOTIDE SEQUENCE</scope>
</reference>
<name>A0ABP1BSE4_9BRYO</name>
<evidence type="ECO:0008006" key="6">
    <source>
        <dbReference type="Google" id="ProtNLM"/>
    </source>
</evidence>
<dbReference type="SFLD" id="SFLDS00003">
    <property type="entry name" value="Haloacid_Dehalogenase"/>
    <property type="match status" value="1"/>
</dbReference>
<dbReference type="PANTHER" id="PTHR46470">
    <property type="entry name" value="N-ACYLNEURAMINATE-9-PHOSPHATASE"/>
    <property type="match status" value="1"/>
</dbReference>
<dbReference type="SFLD" id="SFLDG01135">
    <property type="entry name" value="C1.5.6:_HAD__Beta-PGM__Phospha"/>
    <property type="match status" value="1"/>
</dbReference>
<protein>
    <recommendedName>
        <fullName evidence="6">N-acylneuraminate-9-phosphatase</fullName>
    </recommendedName>
</protein>
<dbReference type="Gene3D" id="3.40.50.1000">
    <property type="entry name" value="HAD superfamily/HAD-like"/>
    <property type="match status" value="1"/>
</dbReference>
<dbReference type="PANTHER" id="PTHR46470:SF3">
    <property type="entry name" value="N-ACYLNEURAMINATE-9-PHOSPHATASE"/>
    <property type="match status" value="1"/>
</dbReference>
<proteinExistence type="predicted"/>
<comment type="cofactor">
    <cofactor evidence="1">
        <name>Mg(2+)</name>
        <dbReference type="ChEBI" id="CHEBI:18420"/>
    </cofactor>
</comment>
<evidence type="ECO:0000256" key="3">
    <source>
        <dbReference type="ARBA" id="ARBA00022842"/>
    </source>
</evidence>
<evidence type="ECO:0000256" key="1">
    <source>
        <dbReference type="ARBA" id="ARBA00001946"/>
    </source>
</evidence>
<gene>
    <name evidence="4" type="ORF">CSSPJE1EN2_LOCUS20266</name>
</gene>
<keyword evidence="2" id="KW-0378">Hydrolase</keyword>
<dbReference type="Gene3D" id="1.20.120.710">
    <property type="entry name" value="Haloacid dehalogenase hydrolase-like domain"/>
    <property type="match status" value="1"/>
</dbReference>
<dbReference type="EMBL" id="OZ023707">
    <property type="protein sequence ID" value="CAK9878480.1"/>
    <property type="molecule type" value="Genomic_DNA"/>
</dbReference>
<accession>A0ABP1BSE4</accession>
<dbReference type="NCBIfam" id="TIGR01509">
    <property type="entry name" value="HAD-SF-IA-v3"/>
    <property type="match status" value="1"/>
</dbReference>
<dbReference type="InterPro" id="IPR036412">
    <property type="entry name" value="HAD-like_sf"/>
</dbReference>
<dbReference type="InterPro" id="IPR051400">
    <property type="entry name" value="HAD-like_hydrolase"/>
</dbReference>
<dbReference type="Pfam" id="PF00702">
    <property type="entry name" value="Hydrolase"/>
    <property type="match status" value="1"/>
</dbReference>
<dbReference type="InterPro" id="IPR023214">
    <property type="entry name" value="HAD_sf"/>
</dbReference>
<dbReference type="SFLD" id="SFLDG01129">
    <property type="entry name" value="C1.5:_HAD__Beta-PGM__Phosphata"/>
    <property type="match status" value="1"/>
</dbReference>
<dbReference type="InterPro" id="IPR006549">
    <property type="entry name" value="HAD-SF_hydro_IIIA"/>
</dbReference>
<dbReference type="InterPro" id="IPR006439">
    <property type="entry name" value="HAD-SF_hydro_IA"/>
</dbReference>
<keyword evidence="5" id="KW-1185">Reference proteome</keyword>